<dbReference type="AlphaFoldDB" id="A0A2P2R1R4"/>
<accession>A0A2P2R1R4</accession>
<dbReference type="EMBL" id="GGEC01092570">
    <property type="protein sequence ID" value="MBX73054.1"/>
    <property type="molecule type" value="Transcribed_RNA"/>
</dbReference>
<name>A0A2P2R1R4_RHIMU</name>
<reference evidence="1" key="1">
    <citation type="submission" date="2018-02" db="EMBL/GenBank/DDBJ databases">
        <title>Rhizophora mucronata_Transcriptome.</title>
        <authorList>
            <person name="Meera S.P."/>
            <person name="Sreeshan A."/>
            <person name="Augustine A."/>
        </authorList>
    </citation>
    <scope>NUCLEOTIDE SEQUENCE</scope>
    <source>
        <tissue evidence="1">Leaf</tissue>
    </source>
</reference>
<protein>
    <submittedName>
        <fullName evidence="1">Uncharacterized protein</fullName>
    </submittedName>
</protein>
<proteinExistence type="predicted"/>
<evidence type="ECO:0000313" key="1">
    <source>
        <dbReference type="EMBL" id="MBX73054.1"/>
    </source>
</evidence>
<organism evidence="1">
    <name type="scientific">Rhizophora mucronata</name>
    <name type="common">Asiatic mangrove</name>
    <dbReference type="NCBI Taxonomy" id="61149"/>
    <lineage>
        <taxon>Eukaryota</taxon>
        <taxon>Viridiplantae</taxon>
        <taxon>Streptophyta</taxon>
        <taxon>Embryophyta</taxon>
        <taxon>Tracheophyta</taxon>
        <taxon>Spermatophyta</taxon>
        <taxon>Magnoliopsida</taxon>
        <taxon>eudicotyledons</taxon>
        <taxon>Gunneridae</taxon>
        <taxon>Pentapetalae</taxon>
        <taxon>rosids</taxon>
        <taxon>fabids</taxon>
        <taxon>Malpighiales</taxon>
        <taxon>Rhizophoraceae</taxon>
        <taxon>Rhizophora</taxon>
    </lineage>
</organism>
<sequence>MLKQGKNIYAIETDNPLLGEFIAEKGSK</sequence>